<organism evidence="7 8">
    <name type="scientific">Raineyella antarctica</name>
    <dbReference type="NCBI Taxonomy" id="1577474"/>
    <lineage>
        <taxon>Bacteria</taxon>
        <taxon>Bacillati</taxon>
        <taxon>Actinomycetota</taxon>
        <taxon>Actinomycetes</taxon>
        <taxon>Propionibacteriales</taxon>
        <taxon>Propionibacteriaceae</taxon>
        <taxon>Raineyella</taxon>
    </lineage>
</organism>
<sequence>MAVEPCRRGAGRACGELPRQWHDGCVLTRYREVLRLPGSWQFSSAGVVARLPIGMTGLAMVMLISLEYGSYAWAGATSAAYVLAVAVCAPQLSRAVDRYGQSLVMRPAVTISGLANLALAYAAAQHAPAALLVGLALVAGATQGSMTSLVRARWTHVAGSSGQLHTAYSMEAALDEVSFMLGPVLSTWLAAAVAPWLPLVVAALAQLAGGWLFLSLRATEPPPSGGRPGAPGPGGQRGSGTRLRGIRVLWLVFAAYLMMGVVFGAVDVSTVAFAGEVGRPSLAGPALLVFSLGSFLAGLVYGARQWRGAPWQHFIGGTVLIACGTGTFFFADSIVLLAGLMFVTGLTLSPTFVAGQTLVQRLVPGDRVTEGLSWIATSINAGVALGSSVAGVGVDRLGSPGGFVVTLAGAGLALLVALTAAPVLRRRAS</sequence>
<keyword evidence="4 5" id="KW-0472">Membrane</keyword>
<feature type="transmembrane region" description="Helical" evidence="5">
    <location>
        <begin position="371"/>
        <end position="390"/>
    </location>
</feature>
<dbReference type="PROSITE" id="PS50850">
    <property type="entry name" value="MFS"/>
    <property type="match status" value="1"/>
</dbReference>
<dbReference type="Proteomes" id="UP000199086">
    <property type="component" value="Unassembled WGS sequence"/>
</dbReference>
<feature type="domain" description="Major facilitator superfamily (MFS) profile" evidence="6">
    <location>
        <begin position="248"/>
        <end position="429"/>
    </location>
</feature>
<feature type="transmembrane region" description="Helical" evidence="5">
    <location>
        <begin position="196"/>
        <end position="214"/>
    </location>
</feature>
<feature type="transmembrane region" description="Helical" evidence="5">
    <location>
        <begin position="248"/>
        <end position="275"/>
    </location>
</feature>
<evidence type="ECO:0000259" key="6">
    <source>
        <dbReference type="PROSITE" id="PS50850"/>
    </source>
</evidence>
<evidence type="ECO:0000256" key="2">
    <source>
        <dbReference type="ARBA" id="ARBA00022692"/>
    </source>
</evidence>
<dbReference type="PANTHER" id="PTHR23542">
    <property type="match status" value="1"/>
</dbReference>
<dbReference type="GO" id="GO:0005886">
    <property type="term" value="C:plasma membrane"/>
    <property type="evidence" value="ECO:0007669"/>
    <property type="project" value="UniProtKB-SubCell"/>
</dbReference>
<dbReference type="EMBL" id="FMYF01000007">
    <property type="protein sequence ID" value="SDB90237.1"/>
    <property type="molecule type" value="Genomic_DNA"/>
</dbReference>
<evidence type="ECO:0000313" key="8">
    <source>
        <dbReference type="Proteomes" id="UP000199086"/>
    </source>
</evidence>
<feature type="transmembrane region" description="Helical" evidence="5">
    <location>
        <begin position="47"/>
        <end position="66"/>
    </location>
</feature>
<dbReference type="STRING" id="1577474.GA0111570_10790"/>
<keyword evidence="3 5" id="KW-1133">Transmembrane helix</keyword>
<dbReference type="InterPro" id="IPR011701">
    <property type="entry name" value="MFS"/>
</dbReference>
<accession>A0A1G6H7I4</accession>
<keyword evidence="2 5" id="KW-0812">Transmembrane</keyword>
<protein>
    <submittedName>
        <fullName evidence="7">Predicted arabinose efflux permease, MFS family</fullName>
    </submittedName>
</protein>
<keyword evidence="8" id="KW-1185">Reference proteome</keyword>
<evidence type="ECO:0000256" key="5">
    <source>
        <dbReference type="SAM" id="Phobius"/>
    </source>
</evidence>
<gene>
    <name evidence="7" type="ORF">GA0111570_10790</name>
</gene>
<feature type="transmembrane region" description="Helical" evidence="5">
    <location>
        <begin position="337"/>
        <end position="359"/>
    </location>
</feature>
<evidence type="ECO:0000313" key="7">
    <source>
        <dbReference type="EMBL" id="SDB90237.1"/>
    </source>
</evidence>
<feature type="transmembrane region" description="Helical" evidence="5">
    <location>
        <begin position="402"/>
        <end position="424"/>
    </location>
</feature>
<proteinExistence type="predicted"/>
<dbReference type="SUPFAM" id="SSF103473">
    <property type="entry name" value="MFS general substrate transporter"/>
    <property type="match status" value="1"/>
</dbReference>
<dbReference type="GO" id="GO:0022857">
    <property type="term" value="F:transmembrane transporter activity"/>
    <property type="evidence" value="ECO:0007669"/>
    <property type="project" value="InterPro"/>
</dbReference>
<reference evidence="7 8" key="1">
    <citation type="submission" date="2016-06" db="EMBL/GenBank/DDBJ databases">
        <authorList>
            <person name="Olsen C.W."/>
            <person name="Carey S."/>
            <person name="Hinshaw L."/>
            <person name="Karasin A.I."/>
        </authorList>
    </citation>
    <scope>NUCLEOTIDE SEQUENCE [LARGE SCALE GENOMIC DNA]</scope>
    <source>
        <strain evidence="7 8">LZ-22</strain>
    </source>
</reference>
<feature type="transmembrane region" description="Helical" evidence="5">
    <location>
        <begin position="72"/>
        <end position="92"/>
    </location>
</feature>
<evidence type="ECO:0000256" key="3">
    <source>
        <dbReference type="ARBA" id="ARBA00022989"/>
    </source>
</evidence>
<dbReference type="InterPro" id="IPR020846">
    <property type="entry name" value="MFS_dom"/>
</dbReference>
<dbReference type="AlphaFoldDB" id="A0A1G6H7I4"/>
<feature type="transmembrane region" description="Helical" evidence="5">
    <location>
        <begin position="281"/>
        <end position="302"/>
    </location>
</feature>
<feature type="transmembrane region" description="Helical" evidence="5">
    <location>
        <begin position="314"/>
        <end position="331"/>
    </location>
</feature>
<name>A0A1G6H7I4_9ACTN</name>
<dbReference type="Pfam" id="PF07690">
    <property type="entry name" value="MFS_1"/>
    <property type="match status" value="1"/>
</dbReference>
<dbReference type="InterPro" id="IPR036259">
    <property type="entry name" value="MFS_trans_sf"/>
</dbReference>
<dbReference type="PANTHER" id="PTHR23542:SF1">
    <property type="entry name" value="MAJOR FACILITATOR SUPERFAMILY (MFS) PROFILE DOMAIN-CONTAINING PROTEIN"/>
    <property type="match status" value="1"/>
</dbReference>
<dbReference type="Gene3D" id="1.20.1250.20">
    <property type="entry name" value="MFS general substrate transporter like domains"/>
    <property type="match status" value="1"/>
</dbReference>
<evidence type="ECO:0000256" key="1">
    <source>
        <dbReference type="ARBA" id="ARBA00004651"/>
    </source>
</evidence>
<evidence type="ECO:0000256" key="4">
    <source>
        <dbReference type="ARBA" id="ARBA00023136"/>
    </source>
</evidence>
<comment type="subcellular location">
    <subcellularLocation>
        <location evidence="1">Cell membrane</location>
        <topology evidence="1">Multi-pass membrane protein</topology>
    </subcellularLocation>
</comment>